<dbReference type="Pfam" id="PF02575">
    <property type="entry name" value="YbaB_DNA_bd"/>
    <property type="match status" value="1"/>
</dbReference>
<proteinExistence type="predicted"/>
<evidence type="ECO:0000313" key="3">
    <source>
        <dbReference type="Proteomes" id="UP000070069"/>
    </source>
</evidence>
<dbReference type="RefSeq" id="WP_066540185.1">
    <property type="nucleotide sequence ID" value="NZ_JHUK01000005.1"/>
</dbReference>
<keyword evidence="1" id="KW-0238">DNA-binding</keyword>
<dbReference type="Proteomes" id="UP000070069">
    <property type="component" value="Unassembled WGS sequence"/>
</dbReference>
<keyword evidence="4" id="KW-1185">Reference proteome</keyword>
<dbReference type="AlphaFoldDB" id="A0A139JQN9"/>
<dbReference type="PIRSF" id="PIRSF004555">
    <property type="entry name" value="UCP004555"/>
    <property type="match status" value="1"/>
</dbReference>
<dbReference type="InterPro" id="IPR004401">
    <property type="entry name" value="YbaB/EbfC"/>
</dbReference>
<reference evidence="2 4" key="1">
    <citation type="submission" date="2014-04" db="EMBL/GenBank/DDBJ databases">
        <title>Genome study of Napier grass stunt phytoplasma.</title>
        <authorList>
            <person name="Kawicha P."/>
            <person name="Dickinson M."/>
            <person name="Hodgetts J."/>
        </authorList>
    </citation>
    <scope>NUCLEOTIDE SEQUENCE [LARGE SCALE GENOMIC DNA]</scope>
    <source>
        <strain evidence="2 4">NGS-S10</strain>
    </source>
</reference>
<accession>A0A139JQN9</accession>
<evidence type="ECO:0000313" key="4">
    <source>
        <dbReference type="Proteomes" id="UP000249343"/>
    </source>
</evidence>
<organism evidence="1 3">
    <name type="scientific">Candidatus Phytoplasma oryzae</name>
    <dbReference type="NCBI Taxonomy" id="203274"/>
    <lineage>
        <taxon>Bacteria</taxon>
        <taxon>Bacillati</taxon>
        <taxon>Mycoplasmatota</taxon>
        <taxon>Mollicutes</taxon>
        <taxon>Acholeplasmatales</taxon>
        <taxon>Acholeplasmataceae</taxon>
        <taxon>Candidatus Phytoplasma</taxon>
        <taxon>16SrXI (Rice yellow dwarf group)</taxon>
    </lineage>
</organism>
<evidence type="ECO:0000313" key="1">
    <source>
        <dbReference type="EMBL" id="KXT29285.1"/>
    </source>
</evidence>
<dbReference type="SUPFAM" id="SSF82607">
    <property type="entry name" value="YbaB-like"/>
    <property type="match status" value="1"/>
</dbReference>
<reference evidence="1 3" key="2">
    <citation type="submission" date="2016-02" db="EMBL/GenBank/DDBJ databases">
        <title>A draft genome sequence of Candidatus Phytoplasma oryzae strain Mbita1, the causative agent of Napier Grass stunt disease in Kenya.</title>
        <authorList>
            <person name="Fischer A."/>
            <person name="Santa-Cruz I."/>
            <person name="Wambua L."/>
            <person name="Olds C."/>
            <person name="Midega C."/>
            <person name="Dickinson M."/>
            <person name="Kawicha P."/>
            <person name="Khan Z."/>
            <person name="Masiga D."/>
            <person name="Jores J."/>
            <person name="Bernd S."/>
        </authorList>
    </citation>
    <scope>NUCLEOTIDE SEQUENCE [LARGE SCALE GENOMIC DNA]</scope>
    <source>
        <strain evidence="1">Mbita1</strain>
    </source>
</reference>
<dbReference type="EMBL" id="JHUK01000005">
    <property type="protein sequence ID" value="RAM57679.1"/>
    <property type="molecule type" value="Genomic_DNA"/>
</dbReference>
<sequence length="99" mass="11516">MKSSNKDMDMFLKIKNIQEKIEKAQRKLELREFTSQVGDILIVMQGTKQIVDVRIKNLNSLKNLDLIQESILLSFNDALEQVEKASQELLIKASQEYEF</sequence>
<dbReference type="EMBL" id="LTBM01000003">
    <property type="protein sequence ID" value="KXT29285.1"/>
    <property type="molecule type" value="Genomic_DNA"/>
</dbReference>
<dbReference type="GO" id="GO:0003677">
    <property type="term" value="F:DNA binding"/>
    <property type="evidence" value="ECO:0007669"/>
    <property type="project" value="UniProtKB-KW"/>
</dbReference>
<evidence type="ECO:0000313" key="2">
    <source>
        <dbReference type="EMBL" id="RAM57679.1"/>
    </source>
</evidence>
<dbReference type="InterPro" id="IPR036894">
    <property type="entry name" value="YbaB-like_sf"/>
</dbReference>
<gene>
    <name evidence="1" type="ORF">AXA84_0179</name>
    <name evidence="2" type="ORF">DH96_02180</name>
</gene>
<comment type="caution">
    <text evidence="1">The sequence shown here is derived from an EMBL/GenBank/DDBJ whole genome shotgun (WGS) entry which is preliminary data.</text>
</comment>
<dbReference type="Gene3D" id="3.30.1310.10">
    <property type="entry name" value="Nucleoid-associated protein YbaB-like domain"/>
    <property type="match status" value="1"/>
</dbReference>
<dbReference type="PATRIC" id="fig|203274.3.peg.336"/>
<name>A0A139JQN9_9MOLU</name>
<dbReference type="Proteomes" id="UP000249343">
    <property type="component" value="Unassembled WGS sequence"/>
</dbReference>
<protein>
    <submittedName>
        <fullName evidence="1">YbaB/EbfC DNA-binding family protein</fullName>
    </submittedName>
</protein>